<dbReference type="AlphaFoldDB" id="A0AAD5TZ74"/>
<evidence type="ECO:0000256" key="1">
    <source>
        <dbReference type="SAM" id="MobiDB-lite"/>
    </source>
</evidence>
<comment type="caution">
    <text evidence="2">The sequence shown here is derived from an EMBL/GenBank/DDBJ whole genome shotgun (WGS) entry which is preliminary data.</text>
</comment>
<dbReference type="EMBL" id="JADGJW010001165">
    <property type="protein sequence ID" value="KAJ3205934.1"/>
    <property type="molecule type" value="Genomic_DNA"/>
</dbReference>
<feature type="compositionally biased region" description="Polar residues" evidence="1">
    <location>
        <begin position="19"/>
        <end position="43"/>
    </location>
</feature>
<evidence type="ECO:0000313" key="3">
    <source>
        <dbReference type="Proteomes" id="UP001211065"/>
    </source>
</evidence>
<name>A0AAD5TZ74_9FUNG</name>
<feature type="compositionally biased region" description="Polar residues" evidence="1">
    <location>
        <begin position="50"/>
        <end position="59"/>
    </location>
</feature>
<proteinExistence type="predicted"/>
<feature type="non-terminal residue" evidence="2">
    <location>
        <position position="168"/>
    </location>
</feature>
<accession>A0AAD5TZ74</accession>
<feature type="region of interest" description="Disordered" evidence="1">
    <location>
        <begin position="19"/>
        <end position="62"/>
    </location>
</feature>
<keyword evidence="3" id="KW-1185">Reference proteome</keyword>
<dbReference type="Proteomes" id="UP001211065">
    <property type="component" value="Unassembled WGS sequence"/>
</dbReference>
<reference evidence="2" key="1">
    <citation type="submission" date="2020-05" db="EMBL/GenBank/DDBJ databases">
        <title>Phylogenomic resolution of chytrid fungi.</title>
        <authorList>
            <person name="Stajich J.E."/>
            <person name="Amses K."/>
            <person name="Simmons R."/>
            <person name="Seto K."/>
            <person name="Myers J."/>
            <person name="Bonds A."/>
            <person name="Quandt C.A."/>
            <person name="Barry K."/>
            <person name="Liu P."/>
            <person name="Grigoriev I."/>
            <person name="Longcore J.E."/>
            <person name="James T.Y."/>
        </authorList>
    </citation>
    <scope>NUCLEOTIDE SEQUENCE</scope>
    <source>
        <strain evidence="2">JEL0476</strain>
    </source>
</reference>
<evidence type="ECO:0000313" key="2">
    <source>
        <dbReference type="EMBL" id="KAJ3205934.1"/>
    </source>
</evidence>
<sequence>MDALLNQIKETSKLIKQNSQFDNGKQPIQQASPQQNNSFTTITNDRKRNLSTSSNNFSSEEVIDLTASDEEEVNSLIRTPKLPRLSVPHHHMQTKNFPQSLQSMQQQQPRVLQRNSNSLNEIVCFGKLEGSIQQTNFKAIITLVSKVNNNFGIIKVKLYPNKNPDNTV</sequence>
<organism evidence="2 3">
    <name type="scientific">Clydaea vesicula</name>
    <dbReference type="NCBI Taxonomy" id="447962"/>
    <lineage>
        <taxon>Eukaryota</taxon>
        <taxon>Fungi</taxon>
        <taxon>Fungi incertae sedis</taxon>
        <taxon>Chytridiomycota</taxon>
        <taxon>Chytridiomycota incertae sedis</taxon>
        <taxon>Chytridiomycetes</taxon>
        <taxon>Lobulomycetales</taxon>
        <taxon>Lobulomycetaceae</taxon>
        <taxon>Clydaea</taxon>
    </lineage>
</organism>
<gene>
    <name evidence="2" type="ORF">HK099_000666</name>
</gene>
<protein>
    <submittedName>
        <fullName evidence="2">Uncharacterized protein</fullName>
    </submittedName>
</protein>